<name>A0A239LMB2_9ACTN</name>
<dbReference type="AlphaFoldDB" id="A0A239LMB2"/>
<keyword evidence="2" id="KW-1185">Reference proteome</keyword>
<evidence type="ECO:0000313" key="2">
    <source>
        <dbReference type="Proteomes" id="UP000198362"/>
    </source>
</evidence>
<evidence type="ECO:0000313" key="1">
    <source>
        <dbReference type="EMBL" id="SNT31621.1"/>
    </source>
</evidence>
<dbReference type="RefSeq" id="WP_245870817.1">
    <property type="nucleotide sequence ID" value="NZ_FZPH01000004.1"/>
</dbReference>
<accession>A0A239LMB2</accession>
<dbReference type="Proteomes" id="UP000198362">
    <property type="component" value="Unassembled WGS sequence"/>
</dbReference>
<reference evidence="1 2" key="1">
    <citation type="submission" date="2017-06" db="EMBL/GenBank/DDBJ databases">
        <authorList>
            <person name="Kim H.J."/>
            <person name="Triplett B.A."/>
        </authorList>
    </citation>
    <scope>NUCLEOTIDE SEQUENCE [LARGE SCALE GENOMIC DNA]</scope>
    <source>
        <strain evidence="1 2">CGMCC 4.5593</strain>
    </source>
</reference>
<organism evidence="1 2">
    <name type="scientific">Asanoa hainanensis</name>
    <dbReference type="NCBI Taxonomy" id="560556"/>
    <lineage>
        <taxon>Bacteria</taxon>
        <taxon>Bacillati</taxon>
        <taxon>Actinomycetota</taxon>
        <taxon>Actinomycetes</taxon>
        <taxon>Micromonosporales</taxon>
        <taxon>Micromonosporaceae</taxon>
        <taxon>Asanoa</taxon>
    </lineage>
</organism>
<sequence length="100" mass="10768">MSRPSSAGLLLVAVVEFADGHAETGRRYEDAVLALLGRHGGTLERRTRGTDGMTEVHLIRFAARAGLESFMVDPERLAHREAIGEAAPTTRVIEVLDVSG</sequence>
<dbReference type="EMBL" id="FZPH01000004">
    <property type="protein sequence ID" value="SNT31621.1"/>
    <property type="molecule type" value="Genomic_DNA"/>
</dbReference>
<gene>
    <name evidence="1" type="ORF">SAMN05421812_104442</name>
</gene>
<proteinExistence type="predicted"/>
<evidence type="ECO:0008006" key="3">
    <source>
        <dbReference type="Google" id="ProtNLM"/>
    </source>
</evidence>
<protein>
    <recommendedName>
        <fullName evidence="3">DUF1330 domain-containing protein</fullName>
    </recommendedName>
</protein>